<dbReference type="Pfam" id="PF00005">
    <property type="entry name" value="ABC_tran"/>
    <property type="match status" value="1"/>
</dbReference>
<evidence type="ECO:0000259" key="8">
    <source>
        <dbReference type="PROSITE" id="PS50893"/>
    </source>
</evidence>
<name>A0A171CGU6_9ACTN</name>
<dbReference type="AlphaFoldDB" id="A0A171CGU6"/>
<keyword evidence="2 7" id="KW-0812">Transmembrane</keyword>
<feature type="domain" description="ABC transmembrane type-1" evidence="9">
    <location>
        <begin position="65"/>
        <end position="353"/>
    </location>
</feature>
<evidence type="ECO:0000259" key="9">
    <source>
        <dbReference type="PROSITE" id="PS50929"/>
    </source>
</evidence>
<keyword evidence="3" id="KW-0547">Nucleotide-binding</keyword>
<dbReference type="InterPro" id="IPR003593">
    <property type="entry name" value="AAA+_ATPase"/>
</dbReference>
<evidence type="ECO:0000256" key="5">
    <source>
        <dbReference type="ARBA" id="ARBA00022989"/>
    </source>
</evidence>
<dbReference type="InterPro" id="IPR003439">
    <property type="entry name" value="ABC_transporter-like_ATP-bd"/>
</dbReference>
<keyword evidence="6 7" id="KW-0472">Membrane</keyword>
<dbReference type="GO" id="GO:0016887">
    <property type="term" value="F:ATP hydrolysis activity"/>
    <property type="evidence" value="ECO:0007669"/>
    <property type="project" value="InterPro"/>
</dbReference>
<sequence>MSSPHGHRDGPAAPLVGGGDPVMPAWARIDREVAGSSLWAGLSAIPAAARVVVAIAWRVAPRAVVLTVVLHLAGGLATAFGIVASAQIIDELITGGPTADRVVAALPAVARVAAAYSLRALLDAAAAASLGATIPRVREAAQVELHELVSRVRLIAFEDAGFRELVEQGSGAGIRSIEASLRHGGTLLSSGVGVLAALAAVGSLDPWLVPVTLLAVLPAAGAAAKAARLGYASFLRMVATQRRQSIAGRLLTERDTAAEIRAFTLQEPMLDDYRAASAALGAEAARTELRTTGVHLAGRALAAIGTGAAYTALGALLYTGRMPLALAGAAVIAMRASSTALSAAVHTVNRFYEGSFYVDLYRRLLLECRGRTQPPGLRRAPAHPEVIRLDGVSFAYPGQERPTLLGVDLEIRRGQVVALVGENGSGKTTLAKLVTGLYTPGSGTVRWDGVDLAECSRESAADAVAVVTQHPARWPVSAATAVRLGRVGRLRAGGDDAFAHAVDVAGVRPIVERLPAGWETVLSREFEHGRDLSGGEWQRVGIARALFRDAPVLVADEPTAALDARAEAAVYEALRTLRGGRTCLLITHRLANVRQADQIVVLHRGEVLERGTHEELMSLGGRYRDLYELQSGPYTGDRADSAGRPR</sequence>
<keyword evidence="11" id="KW-1185">Reference proteome</keyword>
<evidence type="ECO:0000256" key="2">
    <source>
        <dbReference type="ARBA" id="ARBA00022692"/>
    </source>
</evidence>
<evidence type="ECO:0000256" key="3">
    <source>
        <dbReference type="ARBA" id="ARBA00022741"/>
    </source>
</evidence>
<dbReference type="PANTHER" id="PTHR24221:SF646">
    <property type="entry name" value="HAEMOLYSIN SECRETION ATP-BINDING PROTEIN"/>
    <property type="match status" value="1"/>
</dbReference>
<reference evidence="11" key="2">
    <citation type="submission" date="2016-04" db="EMBL/GenBank/DDBJ databases">
        <title>Planomonospora sphaerica JCM9374 whole genome shotgun sequence.</title>
        <authorList>
            <person name="Suzuki T."/>
            <person name="Dohra H."/>
            <person name="Kodani S."/>
        </authorList>
    </citation>
    <scope>NUCLEOTIDE SEQUENCE [LARGE SCALE GENOMIC DNA]</scope>
    <source>
        <strain evidence="11">JCM 9374</strain>
    </source>
</reference>
<dbReference type="Gene3D" id="1.20.1560.10">
    <property type="entry name" value="ABC transporter type 1, transmembrane domain"/>
    <property type="match status" value="1"/>
</dbReference>
<dbReference type="PROSITE" id="PS00211">
    <property type="entry name" value="ABC_TRANSPORTER_1"/>
    <property type="match status" value="1"/>
</dbReference>
<dbReference type="Gene3D" id="3.40.50.300">
    <property type="entry name" value="P-loop containing nucleotide triphosphate hydrolases"/>
    <property type="match status" value="1"/>
</dbReference>
<evidence type="ECO:0000256" key="6">
    <source>
        <dbReference type="ARBA" id="ARBA00023136"/>
    </source>
</evidence>
<dbReference type="GO" id="GO:0034040">
    <property type="term" value="F:ATPase-coupled lipid transmembrane transporter activity"/>
    <property type="evidence" value="ECO:0007669"/>
    <property type="project" value="TreeGrafter"/>
</dbReference>
<evidence type="ECO:0000256" key="7">
    <source>
        <dbReference type="SAM" id="Phobius"/>
    </source>
</evidence>
<dbReference type="GO" id="GO:0140359">
    <property type="term" value="F:ABC-type transporter activity"/>
    <property type="evidence" value="ECO:0007669"/>
    <property type="project" value="InterPro"/>
</dbReference>
<dbReference type="InterPro" id="IPR011527">
    <property type="entry name" value="ABC1_TM_dom"/>
</dbReference>
<feature type="transmembrane region" description="Helical" evidence="7">
    <location>
        <begin position="207"/>
        <end position="227"/>
    </location>
</feature>
<keyword evidence="5 7" id="KW-1133">Transmembrane helix</keyword>
<dbReference type="SUPFAM" id="SSF90123">
    <property type="entry name" value="ABC transporter transmembrane region"/>
    <property type="match status" value="1"/>
</dbReference>
<dbReference type="InterPro" id="IPR027417">
    <property type="entry name" value="P-loop_NTPase"/>
</dbReference>
<feature type="transmembrane region" description="Helical" evidence="7">
    <location>
        <begin position="184"/>
        <end position="201"/>
    </location>
</feature>
<dbReference type="EMBL" id="BDCX01000005">
    <property type="protein sequence ID" value="GAT66681.1"/>
    <property type="molecule type" value="Genomic_DNA"/>
</dbReference>
<dbReference type="PANTHER" id="PTHR24221">
    <property type="entry name" value="ATP-BINDING CASSETTE SUB-FAMILY B"/>
    <property type="match status" value="1"/>
</dbReference>
<feature type="domain" description="ABC transporter" evidence="8">
    <location>
        <begin position="387"/>
        <end position="629"/>
    </location>
</feature>
<protein>
    <submittedName>
        <fullName evidence="10">Multidrug ABC transporter ATPase/permease</fullName>
    </submittedName>
</protein>
<dbReference type="STRING" id="161355.PS9374_02331"/>
<evidence type="ECO:0000313" key="11">
    <source>
        <dbReference type="Proteomes" id="UP000077701"/>
    </source>
</evidence>
<evidence type="ECO:0000313" key="10">
    <source>
        <dbReference type="EMBL" id="GAT66681.1"/>
    </source>
</evidence>
<dbReference type="GO" id="GO:0005524">
    <property type="term" value="F:ATP binding"/>
    <property type="evidence" value="ECO:0007669"/>
    <property type="project" value="UniProtKB-KW"/>
</dbReference>
<feature type="transmembrane region" description="Helical" evidence="7">
    <location>
        <begin position="38"/>
        <end position="57"/>
    </location>
</feature>
<dbReference type="InterPro" id="IPR017871">
    <property type="entry name" value="ABC_transporter-like_CS"/>
</dbReference>
<feature type="transmembrane region" description="Helical" evidence="7">
    <location>
        <begin position="296"/>
        <end position="318"/>
    </location>
</feature>
<comment type="subcellular location">
    <subcellularLocation>
        <location evidence="1">Cell membrane</location>
        <topology evidence="1">Multi-pass membrane protein</topology>
    </subcellularLocation>
</comment>
<dbReference type="PROSITE" id="PS50929">
    <property type="entry name" value="ABC_TM1F"/>
    <property type="match status" value="1"/>
</dbReference>
<evidence type="ECO:0000256" key="1">
    <source>
        <dbReference type="ARBA" id="ARBA00004651"/>
    </source>
</evidence>
<dbReference type="GO" id="GO:0005886">
    <property type="term" value="C:plasma membrane"/>
    <property type="evidence" value="ECO:0007669"/>
    <property type="project" value="UniProtKB-SubCell"/>
</dbReference>
<gene>
    <name evidence="10" type="ORF">PS9374_02331</name>
</gene>
<dbReference type="PROSITE" id="PS50893">
    <property type="entry name" value="ABC_TRANSPORTER_2"/>
    <property type="match status" value="1"/>
</dbReference>
<keyword evidence="4" id="KW-0067">ATP-binding</keyword>
<feature type="transmembrane region" description="Helical" evidence="7">
    <location>
        <begin position="63"/>
        <end position="84"/>
    </location>
</feature>
<dbReference type="SUPFAM" id="SSF52540">
    <property type="entry name" value="P-loop containing nucleoside triphosphate hydrolases"/>
    <property type="match status" value="1"/>
</dbReference>
<comment type="caution">
    <text evidence="10">The sequence shown here is derived from an EMBL/GenBank/DDBJ whole genome shotgun (WGS) entry which is preliminary data.</text>
</comment>
<organism evidence="10 11">
    <name type="scientific">Planomonospora sphaerica</name>
    <dbReference type="NCBI Taxonomy" id="161355"/>
    <lineage>
        <taxon>Bacteria</taxon>
        <taxon>Bacillati</taxon>
        <taxon>Actinomycetota</taxon>
        <taxon>Actinomycetes</taxon>
        <taxon>Streptosporangiales</taxon>
        <taxon>Streptosporangiaceae</taxon>
        <taxon>Planomonospora</taxon>
    </lineage>
</organism>
<proteinExistence type="predicted"/>
<evidence type="ECO:0000256" key="4">
    <source>
        <dbReference type="ARBA" id="ARBA00022840"/>
    </source>
</evidence>
<dbReference type="InterPro" id="IPR039421">
    <property type="entry name" value="Type_1_exporter"/>
</dbReference>
<dbReference type="InterPro" id="IPR036640">
    <property type="entry name" value="ABC1_TM_sf"/>
</dbReference>
<dbReference type="SMART" id="SM00382">
    <property type="entry name" value="AAA"/>
    <property type="match status" value="1"/>
</dbReference>
<accession>A0A171CGU6</accession>
<reference evidence="10 11" key="1">
    <citation type="journal article" date="2016" name="Genome Announc.">
        <title>Draft Genome Sequence of Planomonospora sphaerica JCM9374, a Rare Actinomycete.</title>
        <authorList>
            <person name="Dohra H."/>
            <person name="Suzuki T."/>
            <person name="Inoue Y."/>
            <person name="Kodani S."/>
        </authorList>
    </citation>
    <scope>NUCLEOTIDE SEQUENCE [LARGE SCALE GENOMIC DNA]</scope>
    <source>
        <strain evidence="10 11">JCM 9374</strain>
    </source>
</reference>
<dbReference type="Proteomes" id="UP000077701">
    <property type="component" value="Unassembled WGS sequence"/>
</dbReference>
<dbReference type="RefSeq" id="WP_196467120.1">
    <property type="nucleotide sequence ID" value="NZ_BDCX01000005.1"/>
</dbReference>